<name>A0ACB6ZRN3_THEGA</name>
<reference evidence="1" key="2">
    <citation type="journal article" date="2020" name="Nat. Commun.">
        <title>Large-scale genome sequencing of mycorrhizal fungi provides insights into the early evolution of symbiotic traits.</title>
        <authorList>
            <person name="Miyauchi S."/>
            <person name="Kiss E."/>
            <person name="Kuo A."/>
            <person name="Drula E."/>
            <person name="Kohler A."/>
            <person name="Sanchez-Garcia M."/>
            <person name="Morin E."/>
            <person name="Andreopoulos B."/>
            <person name="Barry K.W."/>
            <person name="Bonito G."/>
            <person name="Buee M."/>
            <person name="Carver A."/>
            <person name="Chen C."/>
            <person name="Cichocki N."/>
            <person name="Clum A."/>
            <person name="Culley D."/>
            <person name="Crous P.W."/>
            <person name="Fauchery L."/>
            <person name="Girlanda M."/>
            <person name="Hayes R.D."/>
            <person name="Keri Z."/>
            <person name="LaButti K."/>
            <person name="Lipzen A."/>
            <person name="Lombard V."/>
            <person name="Magnuson J."/>
            <person name="Maillard F."/>
            <person name="Murat C."/>
            <person name="Nolan M."/>
            <person name="Ohm R.A."/>
            <person name="Pangilinan J."/>
            <person name="Pereira M.F."/>
            <person name="Perotto S."/>
            <person name="Peter M."/>
            <person name="Pfister S."/>
            <person name="Riley R."/>
            <person name="Sitrit Y."/>
            <person name="Stielow J.B."/>
            <person name="Szollosi G."/>
            <person name="Zifcakova L."/>
            <person name="Stursova M."/>
            <person name="Spatafora J.W."/>
            <person name="Tedersoo L."/>
            <person name="Vaario L.M."/>
            <person name="Yamada A."/>
            <person name="Yan M."/>
            <person name="Wang P."/>
            <person name="Xu J."/>
            <person name="Bruns T."/>
            <person name="Baldrian P."/>
            <person name="Vilgalys R."/>
            <person name="Dunand C."/>
            <person name="Henrissat B."/>
            <person name="Grigoriev I.V."/>
            <person name="Hibbett D."/>
            <person name="Nagy L.G."/>
            <person name="Martin F.M."/>
        </authorList>
    </citation>
    <scope>NUCLEOTIDE SEQUENCE</scope>
    <source>
        <strain evidence="1">P2</strain>
    </source>
</reference>
<comment type="caution">
    <text evidence="1">The sequence shown here is derived from an EMBL/GenBank/DDBJ whole genome shotgun (WGS) entry which is preliminary data.</text>
</comment>
<proteinExistence type="predicted"/>
<dbReference type="EMBL" id="MU117970">
    <property type="protein sequence ID" value="KAF9652113.1"/>
    <property type="molecule type" value="Genomic_DNA"/>
</dbReference>
<organism evidence="1 2">
    <name type="scientific">Thelephora ganbajun</name>
    <name type="common">Ganba fungus</name>
    <dbReference type="NCBI Taxonomy" id="370292"/>
    <lineage>
        <taxon>Eukaryota</taxon>
        <taxon>Fungi</taxon>
        <taxon>Dikarya</taxon>
        <taxon>Basidiomycota</taxon>
        <taxon>Agaricomycotina</taxon>
        <taxon>Agaricomycetes</taxon>
        <taxon>Thelephorales</taxon>
        <taxon>Thelephoraceae</taxon>
        <taxon>Thelephora</taxon>
    </lineage>
</organism>
<keyword evidence="2" id="KW-1185">Reference proteome</keyword>
<evidence type="ECO:0000313" key="2">
    <source>
        <dbReference type="Proteomes" id="UP000886501"/>
    </source>
</evidence>
<accession>A0ACB6ZRN3</accession>
<dbReference type="Proteomes" id="UP000886501">
    <property type="component" value="Unassembled WGS sequence"/>
</dbReference>
<protein>
    <submittedName>
        <fullName evidence="1">Uncharacterized protein</fullName>
    </submittedName>
</protein>
<sequence length="209" mass="22569">MEQRLMHDGMVDPPVGKNPLMVKREFANQDDTESQKIHDLLDAVNRSQSPPEDERLTVKRELENQDSASAQKMYEMLDAVNRGQSTRGDGPSGGVIKRDLEAQDVLDTHFQTVIAIAIVGTAILLHGETVMNVVVVNAVIVNGRETVNEAESLSPVVVTGNGLLGIPITAKTVVLATVESTQTNAQEGAIVDPMIHPIPNESVVHSHSL</sequence>
<evidence type="ECO:0000313" key="1">
    <source>
        <dbReference type="EMBL" id="KAF9652113.1"/>
    </source>
</evidence>
<reference evidence="1" key="1">
    <citation type="submission" date="2019-10" db="EMBL/GenBank/DDBJ databases">
        <authorList>
            <consortium name="DOE Joint Genome Institute"/>
            <person name="Kuo A."/>
            <person name="Miyauchi S."/>
            <person name="Kiss E."/>
            <person name="Drula E."/>
            <person name="Kohler A."/>
            <person name="Sanchez-Garcia M."/>
            <person name="Andreopoulos B."/>
            <person name="Barry K.W."/>
            <person name="Bonito G."/>
            <person name="Buee M."/>
            <person name="Carver A."/>
            <person name="Chen C."/>
            <person name="Cichocki N."/>
            <person name="Clum A."/>
            <person name="Culley D."/>
            <person name="Crous P.W."/>
            <person name="Fauchery L."/>
            <person name="Girlanda M."/>
            <person name="Hayes R."/>
            <person name="Keri Z."/>
            <person name="Labutti K."/>
            <person name="Lipzen A."/>
            <person name="Lombard V."/>
            <person name="Magnuson J."/>
            <person name="Maillard F."/>
            <person name="Morin E."/>
            <person name="Murat C."/>
            <person name="Nolan M."/>
            <person name="Ohm R."/>
            <person name="Pangilinan J."/>
            <person name="Pereira M."/>
            <person name="Perotto S."/>
            <person name="Peter M."/>
            <person name="Riley R."/>
            <person name="Sitrit Y."/>
            <person name="Stielow B."/>
            <person name="Szollosi G."/>
            <person name="Zifcakova L."/>
            <person name="Stursova M."/>
            <person name="Spatafora J.W."/>
            <person name="Tedersoo L."/>
            <person name="Vaario L.-M."/>
            <person name="Yamada A."/>
            <person name="Yan M."/>
            <person name="Wang P."/>
            <person name="Xu J."/>
            <person name="Bruns T."/>
            <person name="Baldrian P."/>
            <person name="Vilgalys R."/>
            <person name="Henrissat B."/>
            <person name="Grigoriev I.V."/>
            <person name="Hibbett D."/>
            <person name="Nagy L.G."/>
            <person name="Martin F.M."/>
        </authorList>
    </citation>
    <scope>NUCLEOTIDE SEQUENCE</scope>
    <source>
        <strain evidence="1">P2</strain>
    </source>
</reference>
<gene>
    <name evidence="1" type="ORF">BDM02DRAFT_3126515</name>
</gene>